<proteinExistence type="predicted"/>
<accession>A0A2G9YZM3</accession>
<name>A0A2G9YZM3_9BACT</name>
<dbReference type="EMBL" id="PCRP01000011">
    <property type="protein sequence ID" value="PIP23921.1"/>
    <property type="molecule type" value="Genomic_DNA"/>
</dbReference>
<organism evidence="1 2">
    <name type="scientific">Candidatus Nealsonbacteria bacterium CG23_combo_of_CG06-09_8_20_14_all_38_19</name>
    <dbReference type="NCBI Taxonomy" id="1974721"/>
    <lineage>
        <taxon>Bacteria</taxon>
        <taxon>Candidatus Nealsoniibacteriota</taxon>
    </lineage>
</organism>
<evidence type="ECO:0000313" key="2">
    <source>
        <dbReference type="Proteomes" id="UP000230273"/>
    </source>
</evidence>
<comment type="caution">
    <text evidence="1">The sequence shown here is derived from an EMBL/GenBank/DDBJ whole genome shotgun (WGS) entry which is preliminary data.</text>
</comment>
<sequence length="152" mass="17538">MEALCIELTDGEMAAIRGLLFIDQLDFTDEVKSVLFKLQREVNLRDGLRGYEKKVEAMTVEELLVELSKPAKREDVHRRRGLVNVFRERIGDCSVEELLCLANMAIGRRAAKEIADMTIFRKFLIPDREISQIRDKDVKSKMAAAQRWLRGK</sequence>
<dbReference type="Proteomes" id="UP000230273">
    <property type="component" value="Unassembled WGS sequence"/>
</dbReference>
<evidence type="ECO:0000313" key="1">
    <source>
        <dbReference type="EMBL" id="PIP23921.1"/>
    </source>
</evidence>
<reference evidence="1 2" key="1">
    <citation type="submission" date="2017-09" db="EMBL/GenBank/DDBJ databases">
        <title>Depth-based differentiation of microbial function through sediment-hosted aquifers and enrichment of novel symbionts in the deep terrestrial subsurface.</title>
        <authorList>
            <person name="Probst A.J."/>
            <person name="Ladd B."/>
            <person name="Jarett J.K."/>
            <person name="Geller-Mcgrath D.E."/>
            <person name="Sieber C.M."/>
            <person name="Emerson J.B."/>
            <person name="Anantharaman K."/>
            <person name="Thomas B.C."/>
            <person name="Malmstrom R."/>
            <person name="Stieglmeier M."/>
            <person name="Klingl A."/>
            <person name="Woyke T."/>
            <person name="Ryan C.M."/>
            <person name="Banfield J.F."/>
        </authorList>
    </citation>
    <scope>NUCLEOTIDE SEQUENCE [LARGE SCALE GENOMIC DNA]</scope>
    <source>
        <strain evidence="1">CG23_combo_of_CG06-09_8_20_14_all_38_19</strain>
    </source>
</reference>
<dbReference type="AlphaFoldDB" id="A0A2G9YZM3"/>
<protein>
    <submittedName>
        <fullName evidence="1">Uncharacterized protein</fullName>
    </submittedName>
</protein>
<gene>
    <name evidence="1" type="ORF">COX36_00700</name>
</gene>